<name>A0A9P7Y8M6_9HELO</name>
<dbReference type="GO" id="GO:0000324">
    <property type="term" value="C:fungal-type vacuole"/>
    <property type="evidence" value="ECO:0007669"/>
    <property type="project" value="TreeGrafter"/>
</dbReference>
<evidence type="ECO:0000256" key="3">
    <source>
        <dbReference type="SAM" id="Phobius"/>
    </source>
</evidence>
<dbReference type="Proteomes" id="UP000824998">
    <property type="component" value="Unassembled WGS sequence"/>
</dbReference>
<evidence type="ECO:0000256" key="1">
    <source>
        <dbReference type="ARBA" id="ARBA00007447"/>
    </source>
</evidence>
<dbReference type="PANTHER" id="PTHR47966">
    <property type="entry name" value="BETA-SITE APP-CLEAVING ENZYME, ISOFORM A-RELATED"/>
    <property type="match status" value="1"/>
</dbReference>
<keyword evidence="3" id="KW-0812">Transmembrane</keyword>
<keyword evidence="3" id="KW-0472">Membrane</keyword>
<evidence type="ECO:0000256" key="4">
    <source>
        <dbReference type="SAM" id="SignalP"/>
    </source>
</evidence>
<evidence type="ECO:0000313" key="7">
    <source>
        <dbReference type="Proteomes" id="UP000824998"/>
    </source>
</evidence>
<organism evidence="6 7">
    <name type="scientific">Amylocarpus encephaloides</name>
    <dbReference type="NCBI Taxonomy" id="45428"/>
    <lineage>
        <taxon>Eukaryota</taxon>
        <taxon>Fungi</taxon>
        <taxon>Dikarya</taxon>
        <taxon>Ascomycota</taxon>
        <taxon>Pezizomycotina</taxon>
        <taxon>Leotiomycetes</taxon>
        <taxon>Helotiales</taxon>
        <taxon>Helotiales incertae sedis</taxon>
        <taxon>Amylocarpus</taxon>
    </lineage>
</organism>
<dbReference type="PROSITE" id="PS51767">
    <property type="entry name" value="PEPTIDASE_A1"/>
    <property type="match status" value="1"/>
</dbReference>
<protein>
    <submittedName>
        <fullName evidence="6">Aspartic peptidase domain-containing protein</fullName>
    </submittedName>
</protein>
<dbReference type="InterPro" id="IPR033121">
    <property type="entry name" value="PEPTIDASE_A1"/>
</dbReference>
<evidence type="ECO:0000256" key="2">
    <source>
        <dbReference type="SAM" id="MobiDB-lite"/>
    </source>
</evidence>
<gene>
    <name evidence="6" type="ORF">BJ875DRAFT_206178</name>
</gene>
<feature type="domain" description="Peptidase A1" evidence="5">
    <location>
        <begin position="55"/>
        <end position="402"/>
    </location>
</feature>
<keyword evidence="3" id="KW-1133">Transmembrane helix</keyword>
<feature type="signal peptide" evidence="4">
    <location>
        <begin position="1"/>
        <end position="21"/>
    </location>
</feature>
<feature type="region of interest" description="Disordered" evidence="2">
    <location>
        <begin position="488"/>
        <end position="532"/>
    </location>
</feature>
<dbReference type="SUPFAM" id="SSF50630">
    <property type="entry name" value="Acid proteases"/>
    <property type="match status" value="1"/>
</dbReference>
<dbReference type="OrthoDB" id="4074350at2759"/>
<evidence type="ECO:0000313" key="6">
    <source>
        <dbReference type="EMBL" id="KAG9229189.1"/>
    </source>
</evidence>
<dbReference type="GO" id="GO:0006508">
    <property type="term" value="P:proteolysis"/>
    <property type="evidence" value="ECO:0007669"/>
    <property type="project" value="InterPro"/>
</dbReference>
<dbReference type="EMBL" id="MU251803">
    <property type="protein sequence ID" value="KAG9229189.1"/>
    <property type="molecule type" value="Genomic_DNA"/>
</dbReference>
<keyword evidence="4" id="KW-0732">Signal</keyword>
<dbReference type="Pfam" id="PF00026">
    <property type="entry name" value="Asp"/>
    <property type="match status" value="1"/>
</dbReference>
<dbReference type="AlphaFoldDB" id="A0A9P7Y8M6"/>
<evidence type="ECO:0000259" key="5">
    <source>
        <dbReference type="PROSITE" id="PS51767"/>
    </source>
</evidence>
<feature type="chain" id="PRO_5040474816" evidence="4">
    <location>
        <begin position="22"/>
        <end position="532"/>
    </location>
</feature>
<comment type="caution">
    <text evidence="6">The sequence shown here is derived from an EMBL/GenBank/DDBJ whole genome shotgun (WGS) entry which is preliminary data.</text>
</comment>
<sequence length="532" mass="57110">MRLSNFSTFLLIARFVSSAECRKSRDVSLSPRRAIAAPIVVAAAQNWDGIDGSWSTFAFQVGTPTQNVRLFISTALHQTSVVVPQGCVRSDPADCANLRGGEFRKNQSTSYVKNVANLTTNIYPVDLGANTDLGYTARAEYGFDDITIGWQGAGGPGLKNQTIAGIAAKDSYLGLFGLVPRASNFTTFNNPIPSTMQDLRSQSKIPGLSWAYTAGNQYRLAEVLGSLTLGGYDRSKFVAHDITWAFNSQDLRDLTVQINSITSSSTAGETSLLPISTAAFLDSGTPYIWLPTESCALFEKAFNLTWDNTTKIYPISDSQHTTLLAQSPNITFTLGNLTAGFSINITLPYAAFDLTAQFPLVANTTKYFPLKRANGSQVTLGRTFFQEAYVIADYDRRNFSVSQCKWTANAAQDIVPILSPELAAISNSNSTTSTGDSSTTGSKKAPIGAMVGGVIGGLVALGAAAYLIFHSCVKPHRRAAKAAAAAALATSTEKANPPEQLPTGEEFPFIKPELDSTQSPDPISEMEPHVRK</sequence>
<dbReference type="GO" id="GO:0004190">
    <property type="term" value="F:aspartic-type endopeptidase activity"/>
    <property type="evidence" value="ECO:0007669"/>
    <property type="project" value="InterPro"/>
</dbReference>
<dbReference type="Gene3D" id="2.40.70.10">
    <property type="entry name" value="Acid Proteases"/>
    <property type="match status" value="2"/>
</dbReference>
<feature type="transmembrane region" description="Helical" evidence="3">
    <location>
        <begin position="447"/>
        <end position="469"/>
    </location>
</feature>
<dbReference type="PANTHER" id="PTHR47966:SF51">
    <property type="entry name" value="BETA-SITE APP-CLEAVING ENZYME, ISOFORM A-RELATED"/>
    <property type="match status" value="1"/>
</dbReference>
<dbReference type="InterPro" id="IPR001461">
    <property type="entry name" value="Aspartic_peptidase_A1"/>
</dbReference>
<reference evidence="6" key="1">
    <citation type="journal article" date="2021" name="IMA Fungus">
        <title>Genomic characterization of three marine fungi, including Emericellopsis atlantica sp. nov. with signatures of a generalist lifestyle and marine biomass degradation.</title>
        <authorList>
            <person name="Hagestad O.C."/>
            <person name="Hou L."/>
            <person name="Andersen J.H."/>
            <person name="Hansen E.H."/>
            <person name="Altermark B."/>
            <person name="Li C."/>
            <person name="Kuhnert E."/>
            <person name="Cox R.J."/>
            <person name="Crous P.W."/>
            <person name="Spatafora J.W."/>
            <person name="Lail K."/>
            <person name="Amirebrahimi M."/>
            <person name="Lipzen A."/>
            <person name="Pangilinan J."/>
            <person name="Andreopoulos W."/>
            <person name="Hayes R.D."/>
            <person name="Ng V."/>
            <person name="Grigoriev I.V."/>
            <person name="Jackson S.A."/>
            <person name="Sutton T.D.S."/>
            <person name="Dobson A.D.W."/>
            <person name="Rama T."/>
        </authorList>
    </citation>
    <scope>NUCLEOTIDE SEQUENCE</scope>
    <source>
        <strain evidence="6">TRa018bII</strain>
    </source>
</reference>
<dbReference type="InterPro" id="IPR021109">
    <property type="entry name" value="Peptidase_aspartic_dom_sf"/>
</dbReference>
<comment type="similarity">
    <text evidence="1">Belongs to the peptidase A1 family.</text>
</comment>
<accession>A0A9P7Y8M6</accession>
<keyword evidence="7" id="KW-1185">Reference proteome</keyword>
<dbReference type="PRINTS" id="PR00792">
    <property type="entry name" value="PEPSIN"/>
</dbReference>
<proteinExistence type="inferred from homology"/>